<name>N2A9Z1_9FIRM</name>
<evidence type="ECO:0008006" key="9">
    <source>
        <dbReference type="Google" id="ProtNLM"/>
    </source>
</evidence>
<evidence type="ECO:0000313" key="7">
    <source>
        <dbReference type="EMBL" id="EMZ22915.1"/>
    </source>
</evidence>
<dbReference type="Gene3D" id="3.40.190.10">
    <property type="entry name" value="Periplasmic binding protein-like II"/>
    <property type="match status" value="1"/>
</dbReference>
<evidence type="ECO:0000256" key="1">
    <source>
        <dbReference type="ARBA" id="ARBA00022475"/>
    </source>
</evidence>
<evidence type="ECO:0000256" key="5">
    <source>
        <dbReference type="ARBA" id="ARBA00023288"/>
    </source>
</evidence>
<comment type="caution">
    <text evidence="7">The sequence shown here is derived from an EMBL/GenBank/DDBJ whole genome shotgun (WGS) entry which is preliminary data.</text>
</comment>
<evidence type="ECO:0000256" key="4">
    <source>
        <dbReference type="ARBA" id="ARBA00023139"/>
    </source>
</evidence>
<dbReference type="PATRIC" id="fig|1235802.3.peg.3990"/>
<dbReference type="eggNOG" id="COG1653">
    <property type="taxonomic scope" value="Bacteria"/>
</dbReference>
<feature type="signal peptide" evidence="6">
    <location>
        <begin position="1"/>
        <end position="19"/>
    </location>
</feature>
<keyword evidence="2 6" id="KW-0732">Signal</keyword>
<evidence type="ECO:0000256" key="3">
    <source>
        <dbReference type="ARBA" id="ARBA00023136"/>
    </source>
</evidence>
<dbReference type="OrthoDB" id="94797at2"/>
<dbReference type="STRING" id="1235802.C823_03784"/>
<dbReference type="PROSITE" id="PS51257">
    <property type="entry name" value="PROKAR_LIPOPROTEIN"/>
    <property type="match status" value="1"/>
</dbReference>
<dbReference type="InterPro" id="IPR050490">
    <property type="entry name" value="Bact_solute-bd_prot1"/>
</dbReference>
<protein>
    <recommendedName>
        <fullName evidence="9">Multiple sugar transport system substrate-binding protein</fullName>
    </recommendedName>
</protein>
<gene>
    <name evidence="7" type="ORF">C823_03784</name>
</gene>
<evidence type="ECO:0000256" key="6">
    <source>
        <dbReference type="SAM" id="SignalP"/>
    </source>
</evidence>
<evidence type="ECO:0000313" key="8">
    <source>
        <dbReference type="Proteomes" id="UP000012589"/>
    </source>
</evidence>
<evidence type="ECO:0000256" key="2">
    <source>
        <dbReference type="ARBA" id="ARBA00022729"/>
    </source>
</evidence>
<organism evidence="7 8">
    <name type="scientific">Eubacterium plexicaudatum ASF492</name>
    <dbReference type="NCBI Taxonomy" id="1235802"/>
    <lineage>
        <taxon>Bacteria</taxon>
        <taxon>Bacillati</taxon>
        <taxon>Bacillota</taxon>
        <taxon>Clostridia</taxon>
        <taxon>Eubacteriales</taxon>
        <taxon>Eubacteriaceae</taxon>
        <taxon>Eubacterium</taxon>
    </lineage>
</organism>
<dbReference type="SUPFAM" id="SSF53850">
    <property type="entry name" value="Periplasmic binding protein-like II"/>
    <property type="match status" value="1"/>
</dbReference>
<dbReference type="InterPro" id="IPR006059">
    <property type="entry name" value="SBP"/>
</dbReference>
<dbReference type="AlphaFoldDB" id="N2A9Z1"/>
<dbReference type="PANTHER" id="PTHR43649">
    <property type="entry name" value="ARABINOSE-BINDING PROTEIN-RELATED"/>
    <property type="match status" value="1"/>
</dbReference>
<reference evidence="7 8" key="1">
    <citation type="journal article" date="2014" name="Genome Announc.">
        <title>Draft genome sequences of the altered schaedler flora, a defined bacterial community from gnotobiotic mice.</title>
        <authorList>
            <person name="Wannemuehler M.J."/>
            <person name="Overstreet A.M."/>
            <person name="Ward D.V."/>
            <person name="Phillips G.J."/>
        </authorList>
    </citation>
    <scope>NUCLEOTIDE SEQUENCE [LARGE SCALE GENOMIC DNA]</scope>
    <source>
        <strain evidence="7 8">ASF492</strain>
    </source>
</reference>
<sequence length="431" mass="48659">MWKKTMAVCMLLAVFVLSACGSRNTAEKQMRKQEQTEQEIEISLWTFPVGNWGNMTTISGLIAGFHREHPEIHVNVECLDYDSGDAKIQEAITNKTAPDLVFEGPERIVAGWGEQGLMADLSDLWNSQVAGGIYENIRKACQHSNGAYYEFPVCMTAHCMAINYDLFQKSGALAYIDEQTHTWTTQDFINAVHALTAYGQKRAGVIYCKNQGGDQGTRALVNNLYEGRFTDEAHSAYTVDSKENKKALKLLRKSEGISFEPNMTAADEIAAFCKGELAMAFCWNASMEITQTVNNPELDFEIFPMAFPTGGMEPSLQGGIWGFGVFDNGDEKRVEAAKTLIRYMTEQDDEYKRAVLTSMLWPVRDMYDIYENDALMTEYGGFMRYMGDYYQITPGWAQAREGWWKMLQKIGDGEDVDKAVREFSERVNGKE</sequence>
<keyword evidence="4" id="KW-0564">Palmitate</keyword>
<dbReference type="Proteomes" id="UP000012589">
    <property type="component" value="Unassembled WGS sequence"/>
</dbReference>
<keyword evidence="5" id="KW-0449">Lipoprotein</keyword>
<proteinExistence type="predicted"/>
<dbReference type="PANTHER" id="PTHR43649:SF33">
    <property type="entry name" value="POLYGALACTURONAN_RHAMNOGALACTURONAN-BINDING PROTEIN YTCQ"/>
    <property type="match status" value="1"/>
</dbReference>
<accession>N2A9Z1</accession>
<feature type="chain" id="PRO_5038388441" description="Multiple sugar transport system substrate-binding protein" evidence="6">
    <location>
        <begin position="20"/>
        <end position="431"/>
    </location>
</feature>
<dbReference type="Pfam" id="PF01547">
    <property type="entry name" value="SBP_bac_1"/>
    <property type="match status" value="1"/>
</dbReference>
<dbReference type="EMBL" id="AQFT01000115">
    <property type="protein sequence ID" value="EMZ22915.1"/>
    <property type="molecule type" value="Genomic_DNA"/>
</dbReference>
<keyword evidence="3" id="KW-0472">Membrane</keyword>
<keyword evidence="1" id="KW-1003">Cell membrane</keyword>
<dbReference type="HOGENOM" id="CLU_046536_1_0_9"/>
<keyword evidence="8" id="KW-1185">Reference proteome</keyword>